<accession>A0A6G5A204</accession>
<keyword evidence="1" id="KW-0472">Membrane</keyword>
<dbReference type="EMBL" id="GIKN01002782">
    <property type="protein sequence ID" value="NIE45055.1"/>
    <property type="molecule type" value="Transcribed_RNA"/>
</dbReference>
<evidence type="ECO:0000256" key="1">
    <source>
        <dbReference type="SAM" id="Phobius"/>
    </source>
</evidence>
<keyword evidence="1" id="KW-1133">Transmembrane helix</keyword>
<dbReference type="AlphaFoldDB" id="A0A6G5A204"/>
<organism evidence="2">
    <name type="scientific">Rhipicephalus microplus</name>
    <name type="common">Cattle tick</name>
    <name type="synonym">Boophilus microplus</name>
    <dbReference type="NCBI Taxonomy" id="6941"/>
    <lineage>
        <taxon>Eukaryota</taxon>
        <taxon>Metazoa</taxon>
        <taxon>Ecdysozoa</taxon>
        <taxon>Arthropoda</taxon>
        <taxon>Chelicerata</taxon>
        <taxon>Arachnida</taxon>
        <taxon>Acari</taxon>
        <taxon>Parasitiformes</taxon>
        <taxon>Ixodida</taxon>
        <taxon>Ixodoidea</taxon>
        <taxon>Ixodidae</taxon>
        <taxon>Rhipicephalinae</taxon>
        <taxon>Rhipicephalus</taxon>
        <taxon>Boophilus</taxon>
    </lineage>
</organism>
<proteinExistence type="predicted"/>
<keyword evidence="1" id="KW-0812">Transmembrane</keyword>
<sequence>MLVGVFTRSLTYILCCCSFLWLSRLTLFFPGALVLTRGVGAPRRASYLRNEYAYCFSKEIFFQRCVYRFLRIFTTFSRRR</sequence>
<protein>
    <submittedName>
        <fullName evidence="2">Putative secreted protein</fullName>
    </submittedName>
</protein>
<feature type="transmembrane region" description="Helical" evidence="1">
    <location>
        <begin position="12"/>
        <end position="35"/>
    </location>
</feature>
<evidence type="ECO:0000313" key="2">
    <source>
        <dbReference type="EMBL" id="NIE45055.1"/>
    </source>
</evidence>
<name>A0A6G5A204_RHIMP</name>
<reference evidence="2" key="1">
    <citation type="submission" date="2020-03" db="EMBL/GenBank/DDBJ databases">
        <title>A transcriptome and proteome of the tick Rhipicephalus microplus shaped by the genetic composition of its hosts and developmental stage.</title>
        <authorList>
            <person name="Garcia G.R."/>
            <person name="Ribeiro J.M.C."/>
            <person name="Maruyama S.R."/>
            <person name="Gardinasse L.G."/>
            <person name="Nelson K."/>
            <person name="Ferreira B.R."/>
            <person name="Andrade T.G."/>
            <person name="Santos I.K.F.M."/>
        </authorList>
    </citation>
    <scope>NUCLEOTIDE SEQUENCE</scope>
    <source>
        <strain evidence="2">NSGR</strain>
        <tissue evidence="2">Salivary glands</tissue>
    </source>
</reference>